<feature type="compositionally biased region" description="Low complexity" evidence="5">
    <location>
        <begin position="228"/>
        <end position="242"/>
    </location>
</feature>
<proteinExistence type="predicted"/>
<dbReference type="PROSITE" id="PS00463">
    <property type="entry name" value="ZN2_CY6_FUNGAL_1"/>
    <property type="match status" value="1"/>
</dbReference>
<dbReference type="GeneID" id="19165318"/>
<gene>
    <name evidence="7" type="ORF">A1O3_01180</name>
</gene>
<keyword evidence="1" id="KW-0805">Transcription regulation</keyword>
<comment type="caution">
    <text evidence="7">The sequence shown here is derived from an EMBL/GenBank/DDBJ whole genome shotgun (WGS) entry which is preliminary data.</text>
</comment>
<dbReference type="SMART" id="SM00066">
    <property type="entry name" value="GAL4"/>
    <property type="match status" value="1"/>
</dbReference>
<dbReference type="Pfam" id="PF00172">
    <property type="entry name" value="Zn_clus"/>
    <property type="match status" value="1"/>
</dbReference>
<evidence type="ECO:0000313" key="7">
    <source>
        <dbReference type="EMBL" id="EXJ92628.1"/>
    </source>
</evidence>
<evidence type="ECO:0000256" key="4">
    <source>
        <dbReference type="ARBA" id="ARBA00023242"/>
    </source>
</evidence>
<evidence type="ECO:0000256" key="1">
    <source>
        <dbReference type="ARBA" id="ARBA00023015"/>
    </source>
</evidence>
<name>W9YJA6_9EURO</name>
<evidence type="ECO:0000256" key="2">
    <source>
        <dbReference type="ARBA" id="ARBA00023125"/>
    </source>
</evidence>
<evidence type="ECO:0000256" key="5">
    <source>
        <dbReference type="SAM" id="MobiDB-lite"/>
    </source>
</evidence>
<evidence type="ECO:0000259" key="6">
    <source>
        <dbReference type="PROSITE" id="PS50048"/>
    </source>
</evidence>
<keyword evidence="2" id="KW-0238">DNA-binding</keyword>
<dbReference type="OrthoDB" id="416217at2759"/>
<feature type="region of interest" description="Disordered" evidence="5">
    <location>
        <begin position="221"/>
        <end position="244"/>
    </location>
</feature>
<dbReference type="InterPro" id="IPR001138">
    <property type="entry name" value="Zn2Cys6_DnaBD"/>
</dbReference>
<dbReference type="CDD" id="cd00067">
    <property type="entry name" value="GAL4"/>
    <property type="match status" value="1"/>
</dbReference>
<dbReference type="PANTHER" id="PTHR47657">
    <property type="entry name" value="STEROL REGULATORY ELEMENT-BINDING PROTEIN ECM22"/>
    <property type="match status" value="1"/>
</dbReference>
<dbReference type="HOGENOM" id="CLU_024934_9_2_1"/>
<dbReference type="GO" id="GO:0008270">
    <property type="term" value="F:zinc ion binding"/>
    <property type="evidence" value="ECO:0007669"/>
    <property type="project" value="InterPro"/>
</dbReference>
<dbReference type="InterPro" id="IPR036864">
    <property type="entry name" value="Zn2-C6_fun-type_DNA-bd_sf"/>
</dbReference>
<keyword evidence="4" id="KW-0539">Nucleus</keyword>
<sequence length="420" mass="47777">MASTCTERSPERRTMRRSRFGCRNCKLRKLKCDEGKPQCKRCRSFGILCNFQPNVPDLQPVADDSVRSYPSRCRWTQVGRERTELPPPPPLTGAVWTCDASTFYQLSAKCQDFITRYLGRSLITPDDPNMIQVNRKLLTLAFSHPFLMHASLAVALAYDRHLNSRSSSRPGCRRTREECYHCYQSTVLFNRRLREPIETKDKDPIWATAAALAVLTFANPDSDTPEESWPLKPSDPSSSSFSAERDRDRDLEWLRMSEGKMSLWRVADPLRPDSLFRVLAPTFARMHSPLPEQGIDGIPTGLAIACRLDHSSTAEDNPYFHAAHAVSQILHLPDSQVTTGHSELFTRTIRGPFRSLLLDKDPVALLLLYLWYRKAGRAIWWIAARARVECPAICSFLRLYHRGCHAVHAFLPGVRLADGH</sequence>
<keyword evidence="8" id="KW-1185">Reference proteome</keyword>
<dbReference type="eggNOG" id="ENOG502SJNF">
    <property type="taxonomic scope" value="Eukaryota"/>
</dbReference>
<dbReference type="GO" id="GO:0003677">
    <property type="term" value="F:DNA binding"/>
    <property type="evidence" value="ECO:0007669"/>
    <property type="project" value="UniProtKB-KW"/>
</dbReference>
<dbReference type="RefSeq" id="XP_007729518.1">
    <property type="nucleotide sequence ID" value="XM_007731328.1"/>
</dbReference>
<dbReference type="InterPro" id="IPR052400">
    <property type="entry name" value="Zn2-C6_fungal_TF"/>
</dbReference>
<dbReference type="SUPFAM" id="SSF57701">
    <property type="entry name" value="Zn2/Cys6 DNA-binding domain"/>
    <property type="match status" value="1"/>
</dbReference>
<protein>
    <recommendedName>
        <fullName evidence="6">Zn(2)-C6 fungal-type domain-containing protein</fullName>
    </recommendedName>
</protein>
<evidence type="ECO:0000313" key="8">
    <source>
        <dbReference type="Proteomes" id="UP000019478"/>
    </source>
</evidence>
<dbReference type="EMBL" id="AMGY01000001">
    <property type="protein sequence ID" value="EXJ92628.1"/>
    <property type="molecule type" value="Genomic_DNA"/>
</dbReference>
<keyword evidence="3" id="KW-0804">Transcription</keyword>
<accession>W9YJA6</accession>
<dbReference type="GO" id="GO:0000981">
    <property type="term" value="F:DNA-binding transcription factor activity, RNA polymerase II-specific"/>
    <property type="evidence" value="ECO:0007669"/>
    <property type="project" value="InterPro"/>
</dbReference>
<reference evidence="7 8" key="1">
    <citation type="submission" date="2013-03" db="EMBL/GenBank/DDBJ databases">
        <title>The Genome Sequence of Capronia epimyces CBS 606.96.</title>
        <authorList>
            <consortium name="The Broad Institute Genomics Platform"/>
            <person name="Cuomo C."/>
            <person name="de Hoog S."/>
            <person name="Gorbushina A."/>
            <person name="Walker B."/>
            <person name="Young S.K."/>
            <person name="Zeng Q."/>
            <person name="Gargeya S."/>
            <person name="Fitzgerald M."/>
            <person name="Haas B."/>
            <person name="Abouelleil A."/>
            <person name="Allen A.W."/>
            <person name="Alvarado L."/>
            <person name="Arachchi H.M."/>
            <person name="Berlin A.M."/>
            <person name="Chapman S.B."/>
            <person name="Gainer-Dewar J."/>
            <person name="Goldberg J."/>
            <person name="Griggs A."/>
            <person name="Gujja S."/>
            <person name="Hansen M."/>
            <person name="Howarth C."/>
            <person name="Imamovic A."/>
            <person name="Ireland A."/>
            <person name="Larimer J."/>
            <person name="McCowan C."/>
            <person name="Murphy C."/>
            <person name="Pearson M."/>
            <person name="Poon T.W."/>
            <person name="Priest M."/>
            <person name="Roberts A."/>
            <person name="Saif S."/>
            <person name="Shea T."/>
            <person name="Sisk P."/>
            <person name="Sykes S."/>
            <person name="Wortman J."/>
            <person name="Nusbaum C."/>
            <person name="Birren B."/>
        </authorList>
    </citation>
    <scope>NUCLEOTIDE SEQUENCE [LARGE SCALE GENOMIC DNA]</scope>
    <source>
        <strain evidence="7 8">CBS 606.96</strain>
    </source>
</reference>
<evidence type="ECO:0000256" key="3">
    <source>
        <dbReference type="ARBA" id="ARBA00023163"/>
    </source>
</evidence>
<dbReference type="Proteomes" id="UP000019478">
    <property type="component" value="Unassembled WGS sequence"/>
</dbReference>
<feature type="domain" description="Zn(2)-C6 fungal-type" evidence="6">
    <location>
        <begin position="21"/>
        <end position="51"/>
    </location>
</feature>
<dbReference type="AlphaFoldDB" id="W9YJA6"/>
<organism evidence="7 8">
    <name type="scientific">Capronia epimyces CBS 606.96</name>
    <dbReference type="NCBI Taxonomy" id="1182542"/>
    <lineage>
        <taxon>Eukaryota</taxon>
        <taxon>Fungi</taxon>
        <taxon>Dikarya</taxon>
        <taxon>Ascomycota</taxon>
        <taxon>Pezizomycotina</taxon>
        <taxon>Eurotiomycetes</taxon>
        <taxon>Chaetothyriomycetidae</taxon>
        <taxon>Chaetothyriales</taxon>
        <taxon>Herpotrichiellaceae</taxon>
        <taxon>Capronia</taxon>
    </lineage>
</organism>
<dbReference type="Gene3D" id="4.10.240.10">
    <property type="entry name" value="Zn(2)-C6 fungal-type DNA-binding domain"/>
    <property type="match status" value="1"/>
</dbReference>
<dbReference type="PANTHER" id="PTHR47657:SF11">
    <property type="entry name" value="FINGER DOMAIN PROTEIN, PUTATIVE (AFU_ORTHOLOGUE AFUA_1G01650)-RELATED"/>
    <property type="match status" value="1"/>
</dbReference>
<dbReference type="PROSITE" id="PS50048">
    <property type="entry name" value="ZN2_CY6_FUNGAL_2"/>
    <property type="match status" value="1"/>
</dbReference>